<dbReference type="EMBL" id="KN549340">
    <property type="protein sequence ID" value="KHJ98237.1"/>
    <property type="molecule type" value="Genomic_DNA"/>
</dbReference>
<accession>A0A0B1TQZ3</accession>
<sequence length="220" mass="25161">MLTRKLLQLQTLVPEIEAILNARPLTSLQDTSTAQVLKPIDFISPSVELQIPPFDQSSLDSIAGRLVDWYRQTIKILDRFWDIWYSDYLAALADRQQKRIKQTRSAPQFPKVSDVVLVAEKNVPRGKWPLGVITGIAYDSLKRPRSATVRMPNGHQLQRSINHLYPLEVTADESPAESVDSKVVHARLRPHVSNLLVPRRKFDLIRFIRIYCSGTQRVLT</sequence>
<dbReference type="OrthoDB" id="5870116at2759"/>
<gene>
    <name evidence="2" type="ORF">OESDEN_01789</name>
</gene>
<evidence type="ECO:0000259" key="1">
    <source>
        <dbReference type="Pfam" id="PF18701"/>
    </source>
</evidence>
<evidence type="ECO:0000313" key="3">
    <source>
        <dbReference type="Proteomes" id="UP000053660"/>
    </source>
</evidence>
<organism evidence="2 3">
    <name type="scientific">Oesophagostomum dentatum</name>
    <name type="common">Nodular worm</name>
    <dbReference type="NCBI Taxonomy" id="61180"/>
    <lineage>
        <taxon>Eukaryota</taxon>
        <taxon>Metazoa</taxon>
        <taxon>Ecdysozoa</taxon>
        <taxon>Nematoda</taxon>
        <taxon>Chromadorea</taxon>
        <taxon>Rhabditida</taxon>
        <taxon>Rhabditina</taxon>
        <taxon>Rhabditomorpha</taxon>
        <taxon>Strongyloidea</taxon>
        <taxon>Strongylidae</taxon>
        <taxon>Oesophagostomum</taxon>
    </lineage>
</organism>
<proteinExistence type="predicted"/>
<dbReference type="Pfam" id="PF18701">
    <property type="entry name" value="DUF5641"/>
    <property type="match status" value="1"/>
</dbReference>
<feature type="domain" description="DUF5641" evidence="1">
    <location>
        <begin position="70"/>
        <end position="167"/>
    </location>
</feature>
<name>A0A0B1TQZ3_OESDE</name>
<dbReference type="Proteomes" id="UP000053660">
    <property type="component" value="Unassembled WGS sequence"/>
</dbReference>
<reference evidence="2 3" key="1">
    <citation type="submission" date="2014-03" db="EMBL/GenBank/DDBJ databases">
        <title>Draft genome of the hookworm Oesophagostomum dentatum.</title>
        <authorList>
            <person name="Mitreva M."/>
        </authorList>
    </citation>
    <scope>NUCLEOTIDE SEQUENCE [LARGE SCALE GENOMIC DNA]</scope>
    <source>
        <strain evidence="2 3">OD-Hann</strain>
    </source>
</reference>
<dbReference type="InterPro" id="IPR040676">
    <property type="entry name" value="DUF5641"/>
</dbReference>
<keyword evidence="3" id="KW-1185">Reference proteome</keyword>
<protein>
    <recommendedName>
        <fullName evidence="1">DUF5641 domain-containing protein</fullName>
    </recommendedName>
</protein>
<dbReference type="PANTHER" id="PTHR47331">
    <property type="entry name" value="PHD-TYPE DOMAIN-CONTAINING PROTEIN"/>
    <property type="match status" value="1"/>
</dbReference>
<dbReference type="AlphaFoldDB" id="A0A0B1TQZ3"/>
<evidence type="ECO:0000313" key="2">
    <source>
        <dbReference type="EMBL" id="KHJ98237.1"/>
    </source>
</evidence>